<name>A0ABQ7I9A0_9HELO</name>
<sequence>MNKRKLSSESDDSDLVKLCSFLLPEVQRIVNDHRVSEKSPIRPLLEDILRHDGIIPVLRESSKAIQHPSIRKAHSSEVPNTEFSRALVSTINKGIQKDGKIVRDCLRTKPANNSSHYPAIQAASSLPSKYIGSAVIPPPKPTNYVPNTSKKPAPSTLEISQMPPLKDRRIYFLKRHETSDVPYLAQTEFPEFITVGEEKFFQMCPFAGFAFDVKRIGMFPDLDDKAIYDPESTRNKKRCIGKAKIIYLANLIDSTYFNEIRGSQSPYAIRILCGWSIEKIWLNTRTWVLFVDGKSFEERISSEAELDEVCMLGSFLGANTEGTALLRKRYRKHRSKEYHSDPTKTGNSLVNKRALESGISSVDEAHSKRLRGNDYVADEAQNVTSDLGWRHRDD</sequence>
<protein>
    <recommendedName>
        <fullName evidence="3">Fungal-type protein kinase domain-containing protein</fullName>
    </recommendedName>
</protein>
<proteinExistence type="predicted"/>
<dbReference type="GeneID" id="62236920"/>
<reference evidence="1 2" key="1">
    <citation type="journal article" date="2020" name="Genome Biol. Evol.">
        <title>Comparative genomics of Sclerotiniaceae.</title>
        <authorList>
            <person name="Valero Jimenez C.A."/>
            <person name="Steentjes M."/>
            <person name="Scholten O.E."/>
            <person name="Van Kan J.A.L."/>
        </authorList>
    </citation>
    <scope>NUCLEOTIDE SEQUENCE [LARGE SCALE GENOMIC DNA]</scope>
    <source>
        <strain evidence="1 2">B1</strain>
    </source>
</reference>
<evidence type="ECO:0008006" key="3">
    <source>
        <dbReference type="Google" id="ProtNLM"/>
    </source>
</evidence>
<evidence type="ECO:0000313" key="2">
    <source>
        <dbReference type="Proteomes" id="UP000783213"/>
    </source>
</evidence>
<dbReference type="RefSeq" id="XP_038805782.1">
    <property type="nucleotide sequence ID" value="XM_038957770.1"/>
</dbReference>
<accession>A0ABQ7I9A0</accession>
<keyword evidence="2" id="KW-1185">Reference proteome</keyword>
<dbReference type="EMBL" id="RCSX01000034">
    <property type="protein sequence ID" value="KAF7917386.1"/>
    <property type="molecule type" value="Genomic_DNA"/>
</dbReference>
<organism evidence="1 2">
    <name type="scientific">Botrytis deweyae</name>
    <dbReference type="NCBI Taxonomy" id="2478750"/>
    <lineage>
        <taxon>Eukaryota</taxon>
        <taxon>Fungi</taxon>
        <taxon>Dikarya</taxon>
        <taxon>Ascomycota</taxon>
        <taxon>Pezizomycotina</taxon>
        <taxon>Leotiomycetes</taxon>
        <taxon>Helotiales</taxon>
        <taxon>Sclerotiniaceae</taxon>
        <taxon>Botrytis</taxon>
    </lineage>
</organism>
<dbReference type="Proteomes" id="UP000783213">
    <property type="component" value="Unassembled WGS sequence"/>
</dbReference>
<evidence type="ECO:0000313" key="1">
    <source>
        <dbReference type="EMBL" id="KAF7917386.1"/>
    </source>
</evidence>
<gene>
    <name evidence="1" type="ORF">EAE98_010149</name>
</gene>
<comment type="caution">
    <text evidence="1">The sequence shown here is derived from an EMBL/GenBank/DDBJ whole genome shotgun (WGS) entry which is preliminary data.</text>
</comment>